<keyword evidence="4" id="KW-1185">Reference proteome</keyword>
<dbReference type="CDD" id="cd00067">
    <property type="entry name" value="GAL4"/>
    <property type="match status" value="1"/>
</dbReference>
<dbReference type="GO" id="GO:0000981">
    <property type="term" value="F:DNA-binding transcription factor activity, RNA polymerase II-specific"/>
    <property type="evidence" value="ECO:0007669"/>
    <property type="project" value="InterPro"/>
</dbReference>
<reference evidence="3 4" key="1">
    <citation type="submission" date="2016-03" db="EMBL/GenBank/DDBJ databases">
        <authorList>
            <person name="Ploux O."/>
        </authorList>
    </citation>
    <scope>NUCLEOTIDE SEQUENCE [LARGE SCALE GENOMIC DNA]</scope>
    <source>
        <strain evidence="3 4">URUG2</strain>
    </source>
</reference>
<feature type="compositionally biased region" description="Basic and acidic residues" evidence="2">
    <location>
        <begin position="219"/>
        <end position="239"/>
    </location>
</feature>
<feature type="compositionally biased region" description="Polar residues" evidence="2">
    <location>
        <begin position="240"/>
        <end position="251"/>
    </location>
</feature>
<dbReference type="Proteomes" id="UP000225277">
    <property type="component" value="Unassembled WGS sequence"/>
</dbReference>
<gene>
    <name evidence="3" type="ORF">RCC_08366</name>
</gene>
<feature type="region of interest" description="Disordered" evidence="2">
    <location>
        <begin position="319"/>
        <end position="351"/>
    </location>
</feature>
<evidence type="ECO:0000256" key="2">
    <source>
        <dbReference type="SAM" id="MobiDB-lite"/>
    </source>
</evidence>
<evidence type="ECO:0000313" key="4">
    <source>
        <dbReference type="Proteomes" id="UP000225277"/>
    </source>
</evidence>
<feature type="region of interest" description="Disordered" evidence="2">
    <location>
        <begin position="132"/>
        <end position="151"/>
    </location>
</feature>
<feature type="compositionally biased region" description="Basic and acidic residues" evidence="2">
    <location>
        <begin position="335"/>
        <end position="351"/>
    </location>
</feature>
<name>A0A2D3VF24_9PEZI</name>
<feature type="region of interest" description="Disordered" evidence="2">
    <location>
        <begin position="219"/>
        <end position="269"/>
    </location>
</feature>
<evidence type="ECO:0000313" key="3">
    <source>
        <dbReference type="EMBL" id="CZT22661.1"/>
    </source>
</evidence>
<dbReference type="PANTHER" id="PTHR35392:SF2">
    <property type="entry name" value="ZN(II)2CYS6 TRANSCRIPTION FACTOR (EUROFUNG)"/>
    <property type="match status" value="1"/>
</dbReference>
<dbReference type="AlphaFoldDB" id="A0A2D3VF24"/>
<evidence type="ECO:0000256" key="1">
    <source>
        <dbReference type="ARBA" id="ARBA00023242"/>
    </source>
</evidence>
<protein>
    <submittedName>
        <fullName evidence="3">Uncharacterized protein</fullName>
    </submittedName>
</protein>
<dbReference type="PANTHER" id="PTHR35392">
    <property type="entry name" value="ZN(II)2CYS6 TRANSCRIPTION FACTOR (EUROFUNG)-RELATED-RELATED"/>
    <property type="match status" value="1"/>
</dbReference>
<dbReference type="InterPro" id="IPR001138">
    <property type="entry name" value="Zn2Cys6_DnaBD"/>
</dbReference>
<dbReference type="EMBL" id="FJUY01000014">
    <property type="protein sequence ID" value="CZT22661.1"/>
    <property type="molecule type" value="Genomic_DNA"/>
</dbReference>
<sequence length="780" mass="87065">MGRRPNALVSEYFARGAKCSDTSNRYSHTCKRCGENFPKGRVDSLMSHLLRRCSHTSQLERTFIYRSIQQQNPTAPSREDENPPSTGLADNGKESEVQGETLSPVLHQVQQQSALDTLAEVSRRQLDISAHVQSRQDVEVEPKTPEVDQQNPYGQLYSQLREAVDAAPAAPNAEDAQSSTFHASTLNTSSAAPLVETASAATEQLEQIVRQDNLDPALESHDAHRREELDSHKPSEADSTHTSPPGISQFISRPIGFTSLPADDDHEPMSWVSSNGPIELYPSSHSLRNIMAKAKKPMSFLPKDGVTVAHTFPSSLSDAMAASNQPMSGFGPLRNDTKVRSRFSDDRRKEVQETRKRGACIRCRMLKKPCSEGTPCNACKVVGSARLWKGSCLRTRLADEFTLWSAALFTNRAQSAVAGASQGLEDISIDAAIEVRLSSGSDSYISLPARRYNQNNLARQQNARNAYGGDDPDLVLRAQFEAHMESPPVYLLEEDAVVSSKLEEHIGRLFDCHIDHEPSHFLKATLQHAQTLLREEESEATTSDPLSTNSARTSYTFQHQLLRNVVELWILTRILTRKDDSEIHIRLPPEESHPELLPQNIPILRAQILSSLESRSATLGKSITNELERRLLQRQQVSRFGTFIASVLLLNCIERMAEFFHEIETNDRETESPPLWPQGSHFADLLIMLLRMRGLPPKTKADSQGKLVVAIPSTNENPARPVSATKKAEREALELATEWLNPLKLDYEALVRTSDDEHREGTWDMRFVCRALLSVDGVRK</sequence>
<dbReference type="OrthoDB" id="5417895at2759"/>
<organism evidence="3 4">
    <name type="scientific">Ramularia collo-cygni</name>
    <dbReference type="NCBI Taxonomy" id="112498"/>
    <lineage>
        <taxon>Eukaryota</taxon>
        <taxon>Fungi</taxon>
        <taxon>Dikarya</taxon>
        <taxon>Ascomycota</taxon>
        <taxon>Pezizomycotina</taxon>
        <taxon>Dothideomycetes</taxon>
        <taxon>Dothideomycetidae</taxon>
        <taxon>Mycosphaerellales</taxon>
        <taxon>Mycosphaerellaceae</taxon>
        <taxon>Ramularia</taxon>
    </lineage>
</organism>
<dbReference type="STRING" id="112498.A0A2D3VF24"/>
<accession>A0A2D3VF24</accession>
<dbReference type="InterPro" id="IPR052973">
    <property type="entry name" value="Fungal_sec-metab_reg_TF"/>
</dbReference>
<dbReference type="RefSeq" id="XP_023629385.1">
    <property type="nucleotide sequence ID" value="XM_023773617.1"/>
</dbReference>
<feature type="compositionally biased region" description="Basic and acidic residues" evidence="2">
    <location>
        <begin position="134"/>
        <end position="146"/>
    </location>
</feature>
<feature type="region of interest" description="Disordered" evidence="2">
    <location>
        <begin position="70"/>
        <end position="98"/>
    </location>
</feature>
<keyword evidence="1" id="KW-0539">Nucleus</keyword>
<dbReference type="GO" id="GO:0008270">
    <property type="term" value="F:zinc ion binding"/>
    <property type="evidence" value="ECO:0007669"/>
    <property type="project" value="InterPro"/>
</dbReference>
<proteinExistence type="predicted"/>
<dbReference type="GeneID" id="35603464"/>